<keyword evidence="7" id="KW-1185">Reference proteome</keyword>
<organism evidence="6 7">
    <name type="scientific">Gottfriedia endophytica</name>
    <dbReference type="NCBI Taxonomy" id="2820819"/>
    <lineage>
        <taxon>Bacteria</taxon>
        <taxon>Bacillati</taxon>
        <taxon>Bacillota</taxon>
        <taxon>Bacilli</taxon>
        <taxon>Bacillales</taxon>
        <taxon>Bacillaceae</taxon>
        <taxon>Gottfriedia</taxon>
    </lineage>
</organism>
<gene>
    <name evidence="6" type="ORF">J5Y03_13180</name>
</gene>
<evidence type="ECO:0000259" key="5">
    <source>
        <dbReference type="Pfam" id="PF01266"/>
    </source>
</evidence>
<comment type="similarity">
    <text evidence="2">Belongs to the DadA oxidoreductase family.</text>
</comment>
<keyword evidence="4" id="KW-0560">Oxidoreductase</keyword>
<dbReference type="PANTHER" id="PTHR13847">
    <property type="entry name" value="SARCOSINE DEHYDROGENASE-RELATED"/>
    <property type="match status" value="1"/>
</dbReference>
<evidence type="ECO:0000256" key="4">
    <source>
        <dbReference type="ARBA" id="ARBA00023002"/>
    </source>
</evidence>
<reference evidence="6" key="1">
    <citation type="submission" date="2021-04" db="EMBL/GenBank/DDBJ databases">
        <title>Genome seq and assembly of Bacillus sp.</title>
        <authorList>
            <person name="Chhetri G."/>
        </authorList>
    </citation>
    <scope>NUCLEOTIDE SEQUENCE</scope>
    <source>
        <strain evidence="6">RG28</strain>
    </source>
</reference>
<comment type="cofactor">
    <cofactor evidence="1">
        <name>FAD</name>
        <dbReference type="ChEBI" id="CHEBI:57692"/>
    </cofactor>
</comment>
<dbReference type="Gene3D" id="3.50.50.60">
    <property type="entry name" value="FAD/NAD(P)-binding domain"/>
    <property type="match status" value="1"/>
</dbReference>
<proteinExistence type="inferred from homology"/>
<dbReference type="Proteomes" id="UP000682134">
    <property type="component" value="Unassembled WGS sequence"/>
</dbReference>
<comment type="caution">
    <text evidence="6">The sequence shown here is derived from an EMBL/GenBank/DDBJ whole genome shotgun (WGS) entry which is preliminary data.</text>
</comment>
<dbReference type="PANTHER" id="PTHR13847:SF286">
    <property type="entry name" value="D-AMINO ACID DEHYDROGENASE"/>
    <property type="match status" value="1"/>
</dbReference>
<dbReference type="GO" id="GO:0016491">
    <property type="term" value="F:oxidoreductase activity"/>
    <property type="evidence" value="ECO:0007669"/>
    <property type="project" value="UniProtKB-KW"/>
</dbReference>
<dbReference type="AlphaFoldDB" id="A0A940NIS3"/>
<dbReference type="EMBL" id="JAGIYQ010000008">
    <property type="protein sequence ID" value="MBP0726129.1"/>
    <property type="molecule type" value="Genomic_DNA"/>
</dbReference>
<protein>
    <submittedName>
        <fullName evidence="6">FAD-binding oxidoreductase</fullName>
    </submittedName>
</protein>
<dbReference type="InterPro" id="IPR036188">
    <property type="entry name" value="FAD/NAD-bd_sf"/>
</dbReference>
<evidence type="ECO:0000313" key="7">
    <source>
        <dbReference type="Proteomes" id="UP000682134"/>
    </source>
</evidence>
<evidence type="ECO:0000256" key="3">
    <source>
        <dbReference type="ARBA" id="ARBA00022630"/>
    </source>
</evidence>
<keyword evidence="3" id="KW-0285">Flavoprotein</keyword>
<sequence>MQKIIVVGAGILGASTAYHLAKSGADVTLVDRFDLGQATDAAAGIVCPWISQRRNKAWYQLAKGGARYYPTLIEQLKADGETETGYGQVGAISLHTDTNKLEKMVERALKRREDAPEIGEIKILSPDETKKLFPPLAEEYSSVYIGGAARVNGRELRNALINASKKHGVKVLQGDVTLIHKNNQVTGIKLNDRTLMADKVIVTGGAWSSELLEPLGINFLVTHQKGQIIHLEINDVDTSQWPVVMPPNDQYILSFGKGRIVVGGTHENNVGFDHRVTAGGMNEVLGKALEVAPGLTNSTFIETRVGFRPFTPGFLPVIGALPNYEGLLIANGLGASGLTSGPYLGSELAKLALGIETELDISQYEVAGAIEPVDII</sequence>
<accession>A0A940NIS3</accession>
<dbReference type="GO" id="GO:0005737">
    <property type="term" value="C:cytoplasm"/>
    <property type="evidence" value="ECO:0007669"/>
    <property type="project" value="TreeGrafter"/>
</dbReference>
<dbReference type="SUPFAM" id="SSF54373">
    <property type="entry name" value="FAD-linked reductases, C-terminal domain"/>
    <property type="match status" value="1"/>
</dbReference>
<feature type="domain" description="FAD dependent oxidoreductase" evidence="5">
    <location>
        <begin position="3"/>
        <end position="351"/>
    </location>
</feature>
<dbReference type="InterPro" id="IPR006076">
    <property type="entry name" value="FAD-dep_OxRdtase"/>
</dbReference>
<dbReference type="SUPFAM" id="SSF51905">
    <property type="entry name" value="FAD/NAD(P)-binding domain"/>
    <property type="match status" value="1"/>
</dbReference>
<name>A0A940NIS3_9BACI</name>
<evidence type="ECO:0000256" key="1">
    <source>
        <dbReference type="ARBA" id="ARBA00001974"/>
    </source>
</evidence>
<dbReference type="Gene3D" id="3.30.9.10">
    <property type="entry name" value="D-Amino Acid Oxidase, subunit A, domain 2"/>
    <property type="match status" value="1"/>
</dbReference>
<evidence type="ECO:0000313" key="6">
    <source>
        <dbReference type="EMBL" id="MBP0726129.1"/>
    </source>
</evidence>
<evidence type="ECO:0000256" key="2">
    <source>
        <dbReference type="ARBA" id="ARBA00009410"/>
    </source>
</evidence>
<dbReference type="RefSeq" id="WP_209406415.1">
    <property type="nucleotide sequence ID" value="NZ_JAGIYQ010000008.1"/>
</dbReference>
<dbReference type="Pfam" id="PF01266">
    <property type="entry name" value="DAO"/>
    <property type="match status" value="1"/>
</dbReference>